<dbReference type="STRING" id="1134406.ADN00_18175"/>
<gene>
    <name evidence="1" type="ORF">ADN00_18175</name>
</gene>
<keyword evidence="2" id="KW-1185">Reference proteome</keyword>
<dbReference type="Proteomes" id="UP000050417">
    <property type="component" value="Unassembled WGS sequence"/>
</dbReference>
<dbReference type="AlphaFoldDB" id="A0A0P6WVP2"/>
<sequence length="150" mass="16794">MSRTAVYNTTVQWKNEHWGHIQLGNGPEMDFSAPPDAQGHPGVLTPEDAFVAAGNTCIMMMFIWATERFKLNLVSYECRAEGTKLIELDRTEIFTHLRLWPVIRISAGAEDPAVVEARTQRALQAARKYSLVANSVKSEVIIEPTIEILP</sequence>
<evidence type="ECO:0000313" key="1">
    <source>
        <dbReference type="EMBL" id="KPL69996.1"/>
    </source>
</evidence>
<reference evidence="1 2" key="1">
    <citation type="submission" date="2015-07" db="EMBL/GenBank/DDBJ databases">
        <title>Genome sequence of Ornatilinea apprima DSM 23815.</title>
        <authorList>
            <person name="Hemp J."/>
            <person name="Ward L.M."/>
            <person name="Pace L.A."/>
            <person name="Fischer W.W."/>
        </authorList>
    </citation>
    <scope>NUCLEOTIDE SEQUENCE [LARGE SCALE GENOMIC DNA]</scope>
    <source>
        <strain evidence="1 2">P3M-1</strain>
    </source>
</reference>
<comment type="caution">
    <text evidence="1">The sequence shown here is derived from an EMBL/GenBank/DDBJ whole genome shotgun (WGS) entry which is preliminary data.</text>
</comment>
<dbReference type="RefSeq" id="WP_075064468.1">
    <property type="nucleotide sequence ID" value="NZ_LGCL01000045.1"/>
</dbReference>
<dbReference type="SUPFAM" id="SSF82784">
    <property type="entry name" value="OsmC-like"/>
    <property type="match status" value="1"/>
</dbReference>
<dbReference type="InterPro" id="IPR036102">
    <property type="entry name" value="OsmC/Ohrsf"/>
</dbReference>
<protein>
    <recommendedName>
        <fullName evidence="3">Osmotically inducible protein OsmC</fullName>
    </recommendedName>
</protein>
<dbReference type="Gene3D" id="3.30.300.20">
    <property type="match status" value="1"/>
</dbReference>
<dbReference type="InterPro" id="IPR003718">
    <property type="entry name" value="OsmC/Ohr_fam"/>
</dbReference>
<name>A0A0P6WVP2_9CHLR</name>
<dbReference type="OrthoDB" id="9795405at2"/>
<dbReference type="Pfam" id="PF02566">
    <property type="entry name" value="OsmC"/>
    <property type="match status" value="1"/>
</dbReference>
<evidence type="ECO:0008006" key="3">
    <source>
        <dbReference type="Google" id="ProtNLM"/>
    </source>
</evidence>
<organism evidence="1 2">
    <name type="scientific">Ornatilinea apprima</name>
    <dbReference type="NCBI Taxonomy" id="1134406"/>
    <lineage>
        <taxon>Bacteria</taxon>
        <taxon>Bacillati</taxon>
        <taxon>Chloroflexota</taxon>
        <taxon>Anaerolineae</taxon>
        <taxon>Anaerolineales</taxon>
        <taxon>Anaerolineaceae</taxon>
        <taxon>Ornatilinea</taxon>
    </lineage>
</organism>
<proteinExistence type="predicted"/>
<accession>A0A0P6WVP2</accession>
<dbReference type="EMBL" id="LGCL01000045">
    <property type="protein sequence ID" value="KPL69996.1"/>
    <property type="molecule type" value="Genomic_DNA"/>
</dbReference>
<dbReference type="InterPro" id="IPR015946">
    <property type="entry name" value="KH_dom-like_a/b"/>
</dbReference>
<evidence type="ECO:0000313" key="2">
    <source>
        <dbReference type="Proteomes" id="UP000050417"/>
    </source>
</evidence>